<dbReference type="AlphaFoldDB" id="A0A2K4MT35"/>
<evidence type="ECO:0000313" key="1">
    <source>
        <dbReference type="EMBL" id="POB00133.1"/>
    </source>
</evidence>
<dbReference type="EMBL" id="PPTF01000013">
    <property type="protein sequence ID" value="POB00133.1"/>
    <property type="molecule type" value="Genomic_DNA"/>
</dbReference>
<dbReference type="Proteomes" id="UP000236416">
    <property type="component" value="Unassembled WGS sequence"/>
</dbReference>
<gene>
    <name evidence="1" type="ORF">C2134_02780</name>
</gene>
<name>A0A2K4MT35_9NEIS</name>
<accession>A0A2K4MT35</accession>
<comment type="caution">
    <text evidence="1">The sequence shown here is derived from an EMBL/GenBank/DDBJ whole genome shotgun (WGS) entry which is preliminary data.</text>
</comment>
<protein>
    <submittedName>
        <fullName evidence="1">Uncharacterized protein</fullName>
    </submittedName>
</protein>
<proteinExistence type="predicted"/>
<dbReference type="RefSeq" id="WP_103317388.1">
    <property type="nucleotide sequence ID" value="NZ_PPTF01000013.1"/>
</dbReference>
<reference evidence="1 2" key="1">
    <citation type="submission" date="2018-01" db="EMBL/GenBank/DDBJ databases">
        <title>Genomic Sequence of Chromobacterium MWU13-2610 from wild cranberry bogs within the Cape Cod National Seashore.</title>
        <authorList>
            <person name="O'Hara-Hanley K."/>
            <person name="Soby S."/>
            <person name="Harrison A."/>
        </authorList>
    </citation>
    <scope>NUCLEOTIDE SEQUENCE [LARGE SCALE GENOMIC DNA]</scope>
    <source>
        <strain evidence="1 2">MWU13-2610</strain>
    </source>
</reference>
<organism evidence="1 2">
    <name type="scientific">Chromobacterium sinusclupearum</name>
    <dbReference type="NCBI Taxonomy" id="2077146"/>
    <lineage>
        <taxon>Bacteria</taxon>
        <taxon>Pseudomonadati</taxon>
        <taxon>Pseudomonadota</taxon>
        <taxon>Betaproteobacteria</taxon>
        <taxon>Neisseriales</taxon>
        <taxon>Chromobacteriaceae</taxon>
        <taxon>Chromobacterium</taxon>
    </lineage>
</organism>
<sequence>MARQSKLEKMHAKLNEEFRGAADEYMLKTHAVETKTEWSFAIMQLVTNRVDGLDFTPEQMAGLRGYSDGYAAAMNAVYLESVNNG</sequence>
<evidence type="ECO:0000313" key="2">
    <source>
        <dbReference type="Proteomes" id="UP000236416"/>
    </source>
</evidence>
<keyword evidence="2" id="KW-1185">Reference proteome</keyword>